<dbReference type="EnsemblMetazoa" id="G16549.1">
    <property type="protein sequence ID" value="G16549.1:cds"/>
    <property type="gene ID" value="G16549"/>
</dbReference>
<dbReference type="PANTHER" id="PTHR19890:SF10">
    <property type="entry name" value="FIBROBLAST GROWTH FACTOR RECEPTOR-LIKE 1"/>
    <property type="match status" value="1"/>
</dbReference>
<evidence type="ECO:0000313" key="4">
    <source>
        <dbReference type="Proteomes" id="UP000005408"/>
    </source>
</evidence>
<dbReference type="SMART" id="SM00408">
    <property type="entry name" value="IGc2"/>
    <property type="match status" value="1"/>
</dbReference>
<organism evidence="3 4">
    <name type="scientific">Magallana gigas</name>
    <name type="common">Pacific oyster</name>
    <name type="synonym">Crassostrea gigas</name>
    <dbReference type="NCBI Taxonomy" id="29159"/>
    <lineage>
        <taxon>Eukaryota</taxon>
        <taxon>Metazoa</taxon>
        <taxon>Spiralia</taxon>
        <taxon>Lophotrochozoa</taxon>
        <taxon>Mollusca</taxon>
        <taxon>Bivalvia</taxon>
        <taxon>Autobranchia</taxon>
        <taxon>Pteriomorphia</taxon>
        <taxon>Ostreida</taxon>
        <taxon>Ostreoidea</taxon>
        <taxon>Ostreidae</taxon>
        <taxon>Magallana</taxon>
    </lineage>
</organism>
<protein>
    <recommendedName>
        <fullName evidence="2">Ig-like domain-containing protein</fullName>
    </recommendedName>
</protein>
<dbReference type="Pfam" id="PF13927">
    <property type="entry name" value="Ig_3"/>
    <property type="match status" value="1"/>
</dbReference>
<reference evidence="3" key="1">
    <citation type="submission" date="2022-08" db="UniProtKB">
        <authorList>
            <consortium name="EnsemblMetazoa"/>
        </authorList>
    </citation>
    <scope>IDENTIFICATION</scope>
    <source>
        <strain evidence="3">05x7-T-G4-1.051#20</strain>
    </source>
</reference>
<dbReference type="SUPFAM" id="SSF48726">
    <property type="entry name" value="Immunoglobulin"/>
    <property type="match status" value="1"/>
</dbReference>
<dbReference type="GO" id="GO:0017134">
    <property type="term" value="F:fibroblast growth factor binding"/>
    <property type="evidence" value="ECO:0007669"/>
    <property type="project" value="TreeGrafter"/>
</dbReference>
<proteinExistence type="predicted"/>
<accession>A0A8W8J0X1</accession>
<dbReference type="InterPro" id="IPR013783">
    <property type="entry name" value="Ig-like_fold"/>
</dbReference>
<dbReference type="InterPro" id="IPR036179">
    <property type="entry name" value="Ig-like_dom_sf"/>
</dbReference>
<keyword evidence="1" id="KW-0732">Signal</keyword>
<feature type="domain" description="Ig-like" evidence="2">
    <location>
        <begin position="28"/>
        <end position="137"/>
    </location>
</feature>
<evidence type="ECO:0000313" key="3">
    <source>
        <dbReference type="EnsemblMetazoa" id="G16549.1:cds"/>
    </source>
</evidence>
<feature type="chain" id="PRO_5036442425" description="Ig-like domain-containing protein" evidence="1">
    <location>
        <begin position="20"/>
        <end position="146"/>
    </location>
</feature>
<keyword evidence="4" id="KW-1185">Reference proteome</keyword>
<evidence type="ECO:0000256" key="1">
    <source>
        <dbReference type="SAM" id="SignalP"/>
    </source>
</evidence>
<dbReference type="Gene3D" id="2.60.40.10">
    <property type="entry name" value="Immunoglobulins"/>
    <property type="match status" value="1"/>
</dbReference>
<sequence length="146" mass="16186">MLVLLMMISAFLSKESCRALVMTNVDKPEIKIIPDTMVTEGNTGTLQCHVTSKTRPFIQWFKKVDDTLYNPPTDLTFDLNGQLFTVLKPGQMEEGPGNVYSSPLVLESVTEADEGLYACLASNRFGMSQHFTNLYITSVLSTTPTP</sequence>
<dbReference type="InterPro" id="IPR052615">
    <property type="entry name" value="FGFRL"/>
</dbReference>
<dbReference type="PROSITE" id="PS50835">
    <property type="entry name" value="IG_LIKE"/>
    <property type="match status" value="1"/>
</dbReference>
<dbReference type="OrthoDB" id="6127080at2759"/>
<dbReference type="InterPro" id="IPR003599">
    <property type="entry name" value="Ig_sub"/>
</dbReference>
<dbReference type="SMART" id="SM00409">
    <property type="entry name" value="IG"/>
    <property type="match status" value="1"/>
</dbReference>
<evidence type="ECO:0000259" key="2">
    <source>
        <dbReference type="PROSITE" id="PS50835"/>
    </source>
</evidence>
<name>A0A8W8J0X1_MAGGI</name>
<dbReference type="GO" id="GO:0005886">
    <property type="term" value="C:plasma membrane"/>
    <property type="evidence" value="ECO:0007669"/>
    <property type="project" value="TreeGrafter"/>
</dbReference>
<dbReference type="InterPro" id="IPR003598">
    <property type="entry name" value="Ig_sub2"/>
</dbReference>
<dbReference type="AlphaFoldDB" id="A0A8W8J0X1"/>
<dbReference type="PANTHER" id="PTHR19890">
    <property type="entry name" value="FIBROBLAST GROWTH FACTOR RECEPTOR"/>
    <property type="match status" value="1"/>
</dbReference>
<dbReference type="InterPro" id="IPR007110">
    <property type="entry name" value="Ig-like_dom"/>
</dbReference>
<dbReference type="Proteomes" id="UP000005408">
    <property type="component" value="Unassembled WGS sequence"/>
</dbReference>
<dbReference type="GO" id="GO:0005007">
    <property type="term" value="F:fibroblast growth factor receptor activity"/>
    <property type="evidence" value="ECO:0007669"/>
    <property type="project" value="TreeGrafter"/>
</dbReference>
<feature type="signal peptide" evidence="1">
    <location>
        <begin position="1"/>
        <end position="19"/>
    </location>
</feature>